<feature type="compositionally biased region" description="Polar residues" evidence="1">
    <location>
        <begin position="52"/>
        <end position="66"/>
    </location>
</feature>
<dbReference type="AlphaFoldDB" id="A0A173DZG2"/>
<gene>
    <name evidence="2" type="ORF">M787_003260</name>
</gene>
<sequence length="658" mass="71940">MSGVSGISGGSGAGKVPPESNNDDRKSVGNLGGHEVSSSGSSQEATSSSSSIQERAQSLLDSNFQVRSPEEQRKLESQRSEKTQNPGLLSRIWRVVTGFFRRSSRTKSLDISGPTVPGYQKYGQRLPGVGEFRMRLVRVSSGDQTFEEVSETEGEVSSDDVFLEAETTHSVSSGSESSKVSKREKLAAFGNKISGLFSKSWSKANEPAGPLDPQHLISAEELRTMADSYTRLAGMTDDSTEKEQMLRLADDCRRRAESLDPSSSRSTSTVQGREISGLSSISVDHCSDEQLVEVVREGEDAERTLEGIEGDIAVVLESVDRLSSQTKEDSTLSPTMRDRLVNALRRLGASIRSMLIVIRTVILGLCRRMRRGLMALGESVTRCCRHNRDQRVYEEVQLPGREGREIPDDLRNRIWDILQEEGNNAPLSIPDNIVDQWRSGDPSSVVVDLSVTDVGEGYSVINRGNRATDELYEDMSSSSSEGSNGEVYELMQSISPDIAGPHQSSEPPSIDSGVTNDYVLDPESIPNWSLALRPLPPRPTQSVENVYEELKTEPLYLDVLPQTSSSESNVVPSPFALGVTPGYGHASRAAVLAQALEARERVVRFADQVEIVMFDPNDPPSAIRSTIDGSDSGSIAPETWVSRMRKAFGNFLSRTARK</sequence>
<feature type="region of interest" description="Disordered" evidence="1">
    <location>
        <begin position="254"/>
        <end position="273"/>
    </location>
</feature>
<feature type="region of interest" description="Disordered" evidence="1">
    <location>
        <begin position="1"/>
        <end position="84"/>
    </location>
</feature>
<evidence type="ECO:0000313" key="2">
    <source>
        <dbReference type="EMBL" id="ANG66328.1"/>
    </source>
</evidence>
<feature type="compositionally biased region" description="Basic and acidic residues" evidence="1">
    <location>
        <begin position="68"/>
        <end position="82"/>
    </location>
</feature>
<feature type="region of interest" description="Disordered" evidence="1">
    <location>
        <begin position="496"/>
        <end position="518"/>
    </location>
</feature>
<protein>
    <submittedName>
        <fullName evidence="2">Uncharacterized protein</fullName>
    </submittedName>
</protein>
<dbReference type="GeneID" id="81478322"/>
<proteinExistence type="predicted"/>
<reference evidence="2 3" key="1">
    <citation type="journal article" date="2014" name="Syst. Appl. Microbiol.">
        <title>Evidence for the existence of two new members of the family Chlamydiaceae and proposal of Chlamydia avium sp. nov. and Chlamydia gallinacea sp. nov.</title>
        <authorList>
            <person name="Sachse K."/>
            <person name="Laroucau K."/>
            <person name="Riege K."/>
            <person name="Wehner S."/>
            <person name="Dilcher M."/>
            <person name="Creasy H.H."/>
            <person name="Weidmann M."/>
            <person name="Myers G."/>
            <person name="Vorimore F."/>
            <person name="Vicari N."/>
            <person name="Magnino S."/>
            <person name="Liebler-Tenorio E."/>
            <person name="Ruettger A."/>
            <person name="Bavoil P.M."/>
            <person name="Hufert F.T."/>
            <person name="Rossello-Mora R."/>
            <person name="Marz M."/>
        </authorList>
    </citation>
    <scope>NUCLEOTIDE SEQUENCE [LARGE SCALE GENOMIC DNA]</scope>
    <source>
        <strain evidence="2 3">08-1274/3</strain>
    </source>
</reference>
<accession>A0A173DZG2</accession>
<feature type="compositionally biased region" description="Polar residues" evidence="1">
    <location>
        <begin position="502"/>
        <end position="515"/>
    </location>
</feature>
<organism evidence="2 3">
    <name type="scientific">Chlamydia gallinacea 08-1274/3</name>
    <dbReference type="NCBI Taxonomy" id="1143323"/>
    <lineage>
        <taxon>Bacteria</taxon>
        <taxon>Pseudomonadati</taxon>
        <taxon>Chlamydiota</taxon>
        <taxon>Chlamydiia</taxon>
        <taxon>Chlamydiales</taxon>
        <taxon>Chlamydiaceae</taxon>
        <taxon>Chlamydia/Chlamydophila group</taxon>
        <taxon>Chlamydia</taxon>
    </lineage>
</organism>
<dbReference type="Proteomes" id="UP000019147">
    <property type="component" value="Chromosome"/>
</dbReference>
<evidence type="ECO:0000313" key="3">
    <source>
        <dbReference type="Proteomes" id="UP000019147"/>
    </source>
</evidence>
<dbReference type="OrthoDB" id="17725at2"/>
<name>A0A173DZG2_9CHLA</name>
<feature type="compositionally biased region" description="Gly residues" evidence="1">
    <location>
        <begin position="1"/>
        <end position="13"/>
    </location>
</feature>
<dbReference type="RefSeq" id="WP_021828144.1">
    <property type="nucleotide sequence ID" value="NZ_CP015840.1"/>
</dbReference>
<feature type="compositionally biased region" description="Low complexity" evidence="1">
    <location>
        <begin position="37"/>
        <end position="51"/>
    </location>
</feature>
<dbReference type="KEGG" id="cgz:M787_003260"/>
<evidence type="ECO:0000256" key="1">
    <source>
        <dbReference type="SAM" id="MobiDB-lite"/>
    </source>
</evidence>
<dbReference type="EMBL" id="CP015840">
    <property type="protein sequence ID" value="ANG66328.1"/>
    <property type="molecule type" value="Genomic_DNA"/>
</dbReference>